<evidence type="ECO:0000313" key="1">
    <source>
        <dbReference type="EMBL" id="CAG8729373.1"/>
    </source>
</evidence>
<gene>
    <name evidence="1" type="ORF">SPELUC_LOCUS12993</name>
</gene>
<protein>
    <submittedName>
        <fullName evidence="1">3646_t:CDS:1</fullName>
    </submittedName>
</protein>
<comment type="caution">
    <text evidence="1">The sequence shown here is derived from an EMBL/GenBank/DDBJ whole genome shotgun (WGS) entry which is preliminary data.</text>
</comment>
<dbReference type="EMBL" id="CAJVPW010032718">
    <property type="protein sequence ID" value="CAG8729373.1"/>
    <property type="molecule type" value="Genomic_DNA"/>
</dbReference>
<proteinExistence type="predicted"/>
<feature type="non-terminal residue" evidence="1">
    <location>
        <position position="72"/>
    </location>
</feature>
<organism evidence="1 2">
    <name type="scientific">Cetraspora pellucida</name>
    <dbReference type="NCBI Taxonomy" id="1433469"/>
    <lineage>
        <taxon>Eukaryota</taxon>
        <taxon>Fungi</taxon>
        <taxon>Fungi incertae sedis</taxon>
        <taxon>Mucoromycota</taxon>
        <taxon>Glomeromycotina</taxon>
        <taxon>Glomeromycetes</taxon>
        <taxon>Diversisporales</taxon>
        <taxon>Gigasporaceae</taxon>
        <taxon>Cetraspora</taxon>
    </lineage>
</organism>
<evidence type="ECO:0000313" key="2">
    <source>
        <dbReference type="Proteomes" id="UP000789366"/>
    </source>
</evidence>
<dbReference type="Proteomes" id="UP000789366">
    <property type="component" value="Unassembled WGS sequence"/>
</dbReference>
<keyword evidence="2" id="KW-1185">Reference proteome</keyword>
<sequence>MFSKSSSEVIFNTEERNPFIQEETQDMNTEKTSSQEQTTNTKETFSQEQAIEEDSSMNNMNVETDALFTEAP</sequence>
<name>A0ACA9PXK2_9GLOM</name>
<accession>A0ACA9PXK2</accession>
<reference evidence="1" key="1">
    <citation type="submission" date="2021-06" db="EMBL/GenBank/DDBJ databases">
        <authorList>
            <person name="Kallberg Y."/>
            <person name="Tangrot J."/>
            <person name="Rosling A."/>
        </authorList>
    </citation>
    <scope>NUCLEOTIDE SEQUENCE</scope>
    <source>
        <strain evidence="1">28 12/20/2015</strain>
    </source>
</reference>